<reference evidence="5 6" key="1">
    <citation type="submission" date="2019-07" db="EMBL/GenBank/DDBJ databases">
        <title>Genomic Encyclopedia of Type Strains, Phase I: the one thousand microbial genomes (KMG-I) project.</title>
        <authorList>
            <person name="Kyrpides N."/>
        </authorList>
    </citation>
    <scope>NUCLEOTIDE SEQUENCE [LARGE SCALE GENOMIC DNA]</scope>
    <source>
        <strain evidence="5 6">DSM 375</strain>
    </source>
</reference>
<dbReference type="UniPathway" id="UPA00232"/>
<organism evidence="5 6">
    <name type="scientific">Azomonas agilis</name>
    <dbReference type="NCBI Taxonomy" id="116849"/>
    <lineage>
        <taxon>Bacteria</taxon>
        <taxon>Pseudomonadati</taxon>
        <taxon>Pseudomonadota</taxon>
        <taxon>Gammaproteobacteria</taxon>
        <taxon>Pseudomonadales</taxon>
        <taxon>Pseudomonadaceae</taxon>
        <taxon>Azomonas</taxon>
    </lineage>
</organism>
<comment type="similarity">
    <text evidence="4">Belongs to the UbiC family.</text>
</comment>
<protein>
    <recommendedName>
        <fullName evidence="4">Probable chorismate pyruvate-lyase</fullName>
        <shortName evidence="4">CL</shortName>
        <shortName evidence="4">CPL</shortName>
        <ecNumber evidence="4">4.1.3.40</ecNumber>
    </recommendedName>
</protein>
<dbReference type="OrthoDB" id="9789493at2"/>
<comment type="catalytic activity">
    <reaction evidence="4">
        <text>chorismate = 4-hydroxybenzoate + pyruvate</text>
        <dbReference type="Rhea" id="RHEA:16505"/>
        <dbReference type="ChEBI" id="CHEBI:15361"/>
        <dbReference type="ChEBI" id="CHEBI:17879"/>
        <dbReference type="ChEBI" id="CHEBI:29748"/>
        <dbReference type="EC" id="4.1.3.40"/>
    </reaction>
</comment>
<keyword evidence="3 4" id="KW-0456">Lyase</keyword>
<dbReference type="GO" id="GO:0005829">
    <property type="term" value="C:cytosol"/>
    <property type="evidence" value="ECO:0007669"/>
    <property type="project" value="TreeGrafter"/>
</dbReference>
<sequence length="177" mass="20032">MSNPTAPQLWQTANHPRLTGLQQDWLLDEGSLTQRLIKLSKSCFKVDLLHQGWDALRTDECQALGIQNQASGWIREVFLCGQGQPWVFARSVASHESLITTNMDLASLGCRPLGELLFQTQGFQRGPLELCHYPKSWLPESVQTQGLWARRSCFTQGSLKILVAEIFLPAFWYQLTS</sequence>
<evidence type="ECO:0000313" key="6">
    <source>
        <dbReference type="Proteomes" id="UP000319627"/>
    </source>
</evidence>
<feature type="binding site" evidence="4">
    <location>
        <position position="75"/>
    </location>
    <ligand>
        <name>substrate</name>
    </ligand>
</feature>
<dbReference type="GO" id="GO:0042866">
    <property type="term" value="P:pyruvate biosynthetic process"/>
    <property type="evidence" value="ECO:0007669"/>
    <property type="project" value="UniProtKB-UniRule"/>
</dbReference>
<name>A0A562J0D7_9GAMM</name>
<feature type="binding site" evidence="4">
    <location>
        <position position="165"/>
    </location>
    <ligand>
        <name>substrate</name>
    </ligand>
</feature>
<evidence type="ECO:0000256" key="4">
    <source>
        <dbReference type="HAMAP-Rule" id="MF_01632"/>
    </source>
</evidence>
<comment type="function">
    <text evidence="4">Removes the pyruvyl group from chorismate, with concomitant aromatization of the ring, to provide 4-hydroxybenzoate (4HB) for the ubiquinone pathway.</text>
</comment>
<keyword evidence="4" id="KW-0670">Pyruvate</keyword>
<dbReference type="PANTHER" id="PTHR38683:SF1">
    <property type="entry name" value="CHORISMATE PYRUVATE-LYASE"/>
    <property type="match status" value="1"/>
</dbReference>
<gene>
    <name evidence="4" type="primary">ubiC</name>
    <name evidence="5" type="ORF">LX59_01176</name>
</gene>
<dbReference type="RefSeq" id="WP_144570903.1">
    <property type="nucleotide sequence ID" value="NZ_VLKG01000003.1"/>
</dbReference>
<dbReference type="InterPro" id="IPR007440">
    <property type="entry name" value="Chorismate--pyruvate_lyase"/>
</dbReference>
<evidence type="ECO:0000256" key="1">
    <source>
        <dbReference type="ARBA" id="ARBA00022490"/>
    </source>
</evidence>
<keyword evidence="2 4" id="KW-0831">Ubiquinone biosynthesis</keyword>
<dbReference type="EMBL" id="VLKG01000003">
    <property type="protein sequence ID" value="TWH76255.1"/>
    <property type="molecule type" value="Genomic_DNA"/>
</dbReference>
<proteinExistence type="inferred from homology"/>
<comment type="subcellular location">
    <subcellularLocation>
        <location evidence="4">Cytoplasm</location>
    </subcellularLocation>
</comment>
<dbReference type="InterPro" id="IPR028978">
    <property type="entry name" value="Chorismate_lyase_/UTRA_dom_sf"/>
</dbReference>
<dbReference type="Gene3D" id="3.40.1410.10">
    <property type="entry name" value="Chorismate lyase-like"/>
    <property type="match status" value="1"/>
</dbReference>
<dbReference type="Proteomes" id="UP000319627">
    <property type="component" value="Unassembled WGS sequence"/>
</dbReference>
<comment type="pathway">
    <text evidence="4">Cofactor biosynthesis; ubiquinone biosynthesis.</text>
</comment>
<dbReference type="PANTHER" id="PTHR38683">
    <property type="entry name" value="CHORISMATE PYRUVATE-LYASE"/>
    <property type="match status" value="1"/>
</dbReference>
<dbReference type="HAMAP" id="MF_01632">
    <property type="entry name" value="UbiC"/>
    <property type="match status" value="1"/>
</dbReference>
<dbReference type="Pfam" id="PF04345">
    <property type="entry name" value="Chor_lyase"/>
    <property type="match status" value="1"/>
</dbReference>
<dbReference type="AlphaFoldDB" id="A0A562J0D7"/>
<evidence type="ECO:0000256" key="2">
    <source>
        <dbReference type="ARBA" id="ARBA00022688"/>
    </source>
</evidence>
<dbReference type="SUPFAM" id="SSF64288">
    <property type="entry name" value="Chorismate lyase-like"/>
    <property type="match status" value="1"/>
</dbReference>
<dbReference type="GO" id="GO:0006744">
    <property type="term" value="P:ubiquinone biosynthetic process"/>
    <property type="evidence" value="ECO:0007669"/>
    <property type="project" value="UniProtKB-UniRule"/>
</dbReference>
<dbReference type="EC" id="4.1.3.40" evidence="4"/>
<comment type="caution">
    <text evidence="5">The sequence shown here is derived from an EMBL/GenBank/DDBJ whole genome shotgun (WGS) entry which is preliminary data.</text>
</comment>
<accession>A0A562J0D7</accession>
<evidence type="ECO:0000313" key="5">
    <source>
        <dbReference type="EMBL" id="TWH76255.1"/>
    </source>
</evidence>
<keyword evidence="1 4" id="KW-0963">Cytoplasm</keyword>
<keyword evidence="6" id="KW-1185">Reference proteome</keyword>
<dbReference type="GO" id="GO:0008813">
    <property type="term" value="F:chorismate lyase activity"/>
    <property type="evidence" value="ECO:0007669"/>
    <property type="project" value="UniProtKB-UniRule"/>
</dbReference>
<comment type="caution">
    <text evidence="4">Lacks conserved residue(s) required for the propagation of feature annotation.</text>
</comment>
<feature type="binding site" evidence="4">
    <location>
        <position position="113"/>
    </location>
    <ligand>
        <name>substrate</name>
    </ligand>
</feature>
<evidence type="ECO:0000256" key="3">
    <source>
        <dbReference type="ARBA" id="ARBA00023239"/>
    </source>
</evidence>